<comment type="caution">
    <text evidence="2">The sequence shown here is derived from an EMBL/GenBank/DDBJ whole genome shotgun (WGS) entry which is preliminary data.</text>
</comment>
<proteinExistence type="predicted"/>
<dbReference type="InterPro" id="IPR029032">
    <property type="entry name" value="AhpD-like"/>
</dbReference>
<feature type="domain" description="Carboxymuconolactone decarboxylase-like" evidence="1">
    <location>
        <begin position="60"/>
        <end position="129"/>
    </location>
</feature>
<keyword evidence="3" id="KW-1185">Reference proteome</keyword>
<gene>
    <name evidence="2" type="ORF">GCM10010492_52170</name>
</gene>
<dbReference type="Pfam" id="PF02627">
    <property type="entry name" value="CMD"/>
    <property type="match status" value="1"/>
</dbReference>
<sequence>MVAKLVRFAVRRSLNDTRHVRVVKRRHATGLVARVYRQVERDFKMLAPPVALHSAAPETLAAAWMVLRETLLARGSAERVAKEAVATGVSLANSCPYCADVHGMTLDAVPHASADRDVLIEWARATASAGTPVAAPFPPEQAAELVGVAVAFHYYNRVVNVFLSESPFPSHVPESAKPQARKVLGGVLRPDAHGPAAGESLDLLPAAPVTDDLVWAVSNPVVADAFARAYAAVEAAGARSVPDSVRALVTARLAEWDGAAPGISRAWLDEPVATLPPQDRAAGRLALLVALASYQVDDAVVEDFRRTAPGDATLVELTAWAGLAAARRVSSWLAEGGPARGAALRPER</sequence>
<dbReference type="EMBL" id="BAAABU010000014">
    <property type="protein sequence ID" value="GAA0246253.1"/>
    <property type="molecule type" value="Genomic_DNA"/>
</dbReference>
<evidence type="ECO:0000313" key="3">
    <source>
        <dbReference type="Proteomes" id="UP001500416"/>
    </source>
</evidence>
<dbReference type="Gene3D" id="1.20.1290.10">
    <property type="entry name" value="AhpD-like"/>
    <property type="match status" value="2"/>
</dbReference>
<dbReference type="RefSeq" id="WP_343936525.1">
    <property type="nucleotide sequence ID" value="NZ_BAAABU010000014.1"/>
</dbReference>
<organism evidence="2 3">
    <name type="scientific">Saccharothrix mutabilis subsp. mutabilis</name>
    <dbReference type="NCBI Taxonomy" id="66855"/>
    <lineage>
        <taxon>Bacteria</taxon>
        <taxon>Bacillati</taxon>
        <taxon>Actinomycetota</taxon>
        <taxon>Actinomycetes</taxon>
        <taxon>Pseudonocardiales</taxon>
        <taxon>Pseudonocardiaceae</taxon>
        <taxon>Saccharothrix</taxon>
    </lineage>
</organism>
<protein>
    <submittedName>
        <fullName evidence="2">Carboxymuconolactone decarboxylase family protein</fullName>
    </submittedName>
</protein>
<dbReference type="SUPFAM" id="SSF69118">
    <property type="entry name" value="AhpD-like"/>
    <property type="match status" value="2"/>
</dbReference>
<name>A0ABN0UCP1_9PSEU</name>
<dbReference type="Proteomes" id="UP001500416">
    <property type="component" value="Unassembled WGS sequence"/>
</dbReference>
<dbReference type="InterPro" id="IPR003779">
    <property type="entry name" value="CMD-like"/>
</dbReference>
<reference evidence="2 3" key="1">
    <citation type="journal article" date="2019" name="Int. J. Syst. Evol. Microbiol.">
        <title>The Global Catalogue of Microorganisms (GCM) 10K type strain sequencing project: providing services to taxonomists for standard genome sequencing and annotation.</title>
        <authorList>
            <consortium name="The Broad Institute Genomics Platform"/>
            <consortium name="The Broad Institute Genome Sequencing Center for Infectious Disease"/>
            <person name="Wu L."/>
            <person name="Ma J."/>
        </authorList>
    </citation>
    <scope>NUCLEOTIDE SEQUENCE [LARGE SCALE GENOMIC DNA]</scope>
    <source>
        <strain evidence="2 3">JCM 3380</strain>
    </source>
</reference>
<evidence type="ECO:0000313" key="2">
    <source>
        <dbReference type="EMBL" id="GAA0246253.1"/>
    </source>
</evidence>
<accession>A0ABN0UCP1</accession>
<evidence type="ECO:0000259" key="1">
    <source>
        <dbReference type="Pfam" id="PF02627"/>
    </source>
</evidence>